<dbReference type="KEGG" id="hav:AT03_03960"/>
<dbReference type="OrthoDB" id="9780540at2"/>
<gene>
    <name evidence="3" type="ORF">AT03_03960</name>
</gene>
<dbReference type="InterPro" id="IPR018445">
    <property type="entry name" value="Put_Phosphate_transp_reg"/>
</dbReference>
<evidence type="ECO:0000313" key="4">
    <source>
        <dbReference type="Proteomes" id="UP000029986"/>
    </source>
</evidence>
<proteinExistence type="inferred from homology"/>
<dbReference type="InterPro" id="IPR038078">
    <property type="entry name" value="PhoU-like_sf"/>
</dbReference>
<dbReference type="EMBL" id="CP009706">
    <property type="protein sequence ID" value="AIU71636.1"/>
    <property type="molecule type" value="Genomic_DNA"/>
</dbReference>
<organism evidence="3 4">
    <name type="scientific">Hafnia alvei FB1</name>
    <dbReference type="NCBI Taxonomy" id="1453496"/>
    <lineage>
        <taxon>Bacteria</taxon>
        <taxon>Pseudomonadati</taxon>
        <taxon>Pseudomonadota</taxon>
        <taxon>Gammaproteobacteria</taxon>
        <taxon>Enterobacterales</taxon>
        <taxon>Hafniaceae</taxon>
        <taxon>Hafnia</taxon>
    </lineage>
</organism>
<dbReference type="HOGENOM" id="CLU_104916_0_1_6"/>
<dbReference type="eggNOG" id="COG1392">
    <property type="taxonomic scope" value="Bacteria"/>
</dbReference>
<comment type="similarity">
    <text evidence="1">Belongs to the UPF0111 family.</text>
</comment>
<evidence type="ECO:0000313" key="3">
    <source>
        <dbReference type="EMBL" id="AIU71636.1"/>
    </source>
</evidence>
<name>A0A097QYT1_HAFAL</name>
<evidence type="ECO:0000256" key="1">
    <source>
        <dbReference type="ARBA" id="ARBA00008591"/>
    </source>
</evidence>
<dbReference type="PANTHER" id="PTHR36536">
    <property type="entry name" value="UPF0111 PROTEIN HI_1603"/>
    <property type="match status" value="1"/>
</dbReference>
<dbReference type="Gene3D" id="1.20.58.220">
    <property type="entry name" value="Phosphate transport system protein phou homolog 2, domain 2"/>
    <property type="match status" value="1"/>
</dbReference>
<keyword evidence="2" id="KW-0592">Phosphate transport</keyword>
<sequence>MPVNTILGLFAKSPLKPLQEHASSVHQCCSLLVPFFQATAQQQWENAQHLREQISMLEKQADTLKREIRLKLPRGLFLPVDRTDMLDLVTQQDRLANRAKDIAGRVIGRHLMVPESMQTDFMVYLQRCLDATTQANKVIHELDELLETGFRGREASLVEQMVMELDHIEDDTDHQQILLRQALLALEPQYNPIDVMCLYQVMEWIGSLADESLRVGSRLELMLART</sequence>
<reference evidence="3 4" key="1">
    <citation type="journal article" date="2014" name="Gut Pathog.">
        <title>Gene clusters of Hafnia alvei strain FB1 important in survival and pathogenesis: a draft genome perspective.</title>
        <authorList>
            <person name="Tan J.Y."/>
            <person name="Yin W.F."/>
            <person name="Chan K.G."/>
        </authorList>
    </citation>
    <scope>NUCLEOTIDE SEQUENCE [LARGE SCALE GENOMIC DNA]</scope>
    <source>
        <strain evidence="3 4">FB1</strain>
    </source>
</reference>
<dbReference type="RefSeq" id="WP_025799027.1">
    <property type="nucleotide sequence ID" value="NZ_CP009706.1"/>
</dbReference>
<dbReference type="SUPFAM" id="SSF109755">
    <property type="entry name" value="PhoU-like"/>
    <property type="match status" value="1"/>
</dbReference>
<protein>
    <submittedName>
        <fullName evidence="3">Phosphate transport regulator</fullName>
    </submittedName>
</protein>
<dbReference type="NCBIfam" id="TIGR00153">
    <property type="entry name" value="TIGR00153 family protein"/>
    <property type="match status" value="1"/>
</dbReference>
<keyword evidence="4" id="KW-1185">Reference proteome</keyword>
<dbReference type="Pfam" id="PF01865">
    <property type="entry name" value="PhoU_div"/>
    <property type="match status" value="1"/>
</dbReference>
<dbReference type="PANTHER" id="PTHR36536:SF3">
    <property type="entry name" value="UPF0111 PROTEIN HI_1603"/>
    <property type="match status" value="1"/>
</dbReference>
<dbReference type="Proteomes" id="UP000029986">
    <property type="component" value="Chromosome"/>
</dbReference>
<keyword evidence="2" id="KW-0813">Transport</keyword>
<evidence type="ECO:0000256" key="2">
    <source>
        <dbReference type="ARBA" id="ARBA00022592"/>
    </source>
</evidence>
<dbReference type="PATRIC" id="fig|1453496.5.peg.788"/>
<dbReference type="InterPro" id="IPR002727">
    <property type="entry name" value="DUF47"/>
</dbReference>
<accession>A0A097QYT1</accession>
<dbReference type="GO" id="GO:0006817">
    <property type="term" value="P:phosphate ion transport"/>
    <property type="evidence" value="ECO:0007669"/>
    <property type="project" value="UniProtKB-KW"/>
</dbReference>
<dbReference type="AlphaFoldDB" id="A0A097QYT1"/>